<organism evidence="1 2">
    <name type="scientific">Daphnia pulex</name>
    <name type="common">Water flea</name>
    <dbReference type="NCBI Taxonomy" id="6669"/>
    <lineage>
        <taxon>Eukaryota</taxon>
        <taxon>Metazoa</taxon>
        <taxon>Ecdysozoa</taxon>
        <taxon>Arthropoda</taxon>
        <taxon>Crustacea</taxon>
        <taxon>Branchiopoda</taxon>
        <taxon>Diplostraca</taxon>
        <taxon>Cladocera</taxon>
        <taxon>Anomopoda</taxon>
        <taxon>Daphniidae</taxon>
        <taxon>Daphnia</taxon>
    </lineage>
</organism>
<keyword evidence="2" id="KW-1185">Reference proteome</keyword>
<dbReference type="KEGG" id="dpx:DAPPUDRAFT_233939"/>
<name>E9FW57_DAPPU</name>
<dbReference type="AlphaFoldDB" id="E9FW57"/>
<dbReference type="InParanoid" id="E9FW57"/>
<dbReference type="EMBL" id="GL732525">
    <property type="protein sequence ID" value="EFX88666.1"/>
    <property type="molecule type" value="Genomic_DNA"/>
</dbReference>
<dbReference type="Proteomes" id="UP000000305">
    <property type="component" value="Unassembled WGS sequence"/>
</dbReference>
<sequence length="92" mass="10623">MDHSSTSGNKTLESLGHDRHRRECRFISKRIFAEKTDILEEIGFGNETLAKEERSSLDMERREQLMQDRDLVIYSLLIITPDIEALISSMAP</sequence>
<dbReference type="HOGENOM" id="CLU_2415522_0_0_1"/>
<proteinExistence type="predicted"/>
<gene>
    <name evidence="1" type="ORF">DAPPUDRAFT_233939</name>
</gene>
<evidence type="ECO:0000313" key="2">
    <source>
        <dbReference type="Proteomes" id="UP000000305"/>
    </source>
</evidence>
<protein>
    <submittedName>
        <fullName evidence="1">Uncharacterized protein</fullName>
    </submittedName>
</protein>
<accession>E9FW57</accession>
<reference evidence="1 2" key="1">
    <citation type="journal article" date="2011" name="Science">
        <title>The ecoresponsive genome of Daphnia pulex.</title>
        <authorList>
            <person name="Colbourne J.K."/>
            <person name="Pfrender M.E."/>
            <person name="Gilbert D."/>
            <person name="Thomas W.K."/>
            <person name="Tucker A."/>
            <person name="Oakley T.H."/>
            <person name="Tokishita S."/>
            <person name="Aerts A."/>
            <person name="Arnold G.J."/>
            <person name="Basu M.K."/>
            <person name="Bauer D.J."/>
            <person name="Caceres C.E."/>
            <person name="Carmel L."/>
            <person name="Casola C."/>
            <person name="Choi J.H."/>
            <person name="Detter J.C."/>
            <person name="Dong Q."/>
            <person name="Dusheyko S."/>
            <person name="Eads B.D."/>
            <person name="Frohlich T."/>
            <person name="Geiler-Samerotte K.A."/>
            <person name="Gerlach D."/>
            <person name="Hatcher P."/>
            <person name="Jogdeo S."/>
            <person name="Krijgsveld J."/>
            <person name="Kriventseva E.V."/>
            <person name="Kultz D."/>
            <person name="Laforsch C."/>
            <person name="Lindquist E."/>
            <person name="Lopez J."/>
            <person name="Manak J.R."/>
            <person name="Muller J."/>
            <person name="Pangilinan J."/>
            <person name="Patwardhan R.P."/>
            <person name="Pitluck S."/>
            <person name="Pritham E.J."/>
            <person name="Rechtsteiner A."/>
            <person name="Rho M."/>
            <person name="Rogozin I.B."/>
            <person name="Sakarya O."/>
            <person name="Salamov A."/>
            <person name="Schaack S."/>
            <person name="Shapiro H."/>
            <person name="Shiga Y."/>
            <person name="Skalitzky C."/>
            <person name="Smith Z."/>
            <person name="Souvorov A."/>
            <person name="Sung W."/>
            <person name="Tang Z."/>
            <person name="Tsuchiya D."/>
            <person name="Tu H."/>
            <person name="Vos H."/>
            <person name="Wang M."/>
            <person name="Wolf Y.I."/>
            <person name="Yamagata H."/>
            <person name="Yamada T."/>
            <person name="Ye Y."/>
            <person name="Shaw J.R."/>
            <person name="Andrews J."/>
            <person name="Crease T.J."/>
            <person name="Tang H."/>
            <person name="Lucas S.M."/>
            <person name="Robertson H.M."/>
            <person name="Bork P."/>
            <person name="Koonin E.V."/>
            <person name="Zdobnov E.M."/>
            <person name="Grigoriev I.V."/>
            <person name="Lynch M."/>
            <person name="Boore J.L."/>
        </authorList>
    </citation>
    <scope>NUCLEOTIDE SEQUENCE [LARGE SCALE GENOMIC DNA]</scope>
</reference>
<evidence type="ECO:0000313" key="1">
    <source>
        <dbReference type="EMBL" id="EFX88666.1"/>
    </source>
</evidence>